<evidence type="ECO:0000256" key="1">
    <source>
        <dbReference type="SAM" id="SignalP"/>
    </source>
</evidence>
<proteinExistence type="evidence at transcript level"/>
<organism evidence="2">
    <name type="scientific">Mesobuthus gibbosus</name>
    <name type="common">Mediterranean checkered scorpion</name>
    <name type="synonym">Buthus gibbosus</name>
    <dbReference type="NCBI Taxonomy" id="123226"/>
    <lineage>
        <taxon>Eukaryota</taxon>
        <taxon>Metazoa</taxon>
        <taxon>Ecdysozoa</taxon>
        <taxon>Arthropoda</taxon>
        <taxon>Chelicerata</taxon>
        <taxon>Arachnida</taxon>
        <taxon>Scorpiones</taxon>
        <taxon>Buthida</taxon>
        <taxon>Buthoidea</taxon>
        <taxon>Buthidae</taxon>
        <taxon>Mesobuthus</taxon>
    </lineage>
</organism>
<keyword evidence="1" id="KW-0732">Signal</keyword>
<sequence>MKRFLVFSILFQTVFCMKTSDQVGIITYQGVPRRERKCILGPWIHLEDGSVFHDSDRCEIKTCHITAQKAYLEVQSCRYKVNCERQILEPYFPHCCPTSPKCT</sequence>
<name>A0A059UI24_MESGB</name>
<feature type="chain" id="PRO_5001582599" evidence="1">
    <location>
        <begin position="17"/>
        <end position="103"/>
    </location>
</feature>
<dbReference type="EMBL" id="KF770814">
    <property type="protein sequence ID" value="AHZ63123.1"/>
    <property type="molecule type" value="mRNA"/>
</dbReference>
<evidence type="ECO:0000313" key="2">
    <source>
        <dbReference type="EMBL" id="AHZ63123.1"/>
    </source>
</evidence>
<feature type="signal peptide" evidence="1">
    <location>
        <begin position="1"/>
        <end position="16"/>
    </location>
</feature>
<protein>
    <submittedName>
        <fullName evidence="2">Putative venom peptide</fullName>
    </submittedName>
</protein>
<dbReference type="AlphaFoldDB" id="A0A059UI24"/>
<accession>A0A059UI24</accession>
<reference evidence="2" key="1">
    <citation type="journal article" date="2014" name="BMC Genomics">
        <title>The Mediterranean scorpion Mesobuthus gibbosus (Scorpiones, Buthidae): transcriptome analysis and organization of the genome encoding chlorotoxin-like peptides.</title>
        <authorList>
            <person name="Diego-Garcia E."/>
            <person name="Caliskan F."/>
            <person name="Tytgat J."/>
        </authorList>
    </citation>
    <scope>NUCLEOTIDE SEQUENCE</scope>
</reference>